<organism evidence="5 6">
    <name type="scientific">Nocardia cerradoensis</name>
    <dbReference type="NCBI Taxonomy" id="85688"/>
    <lineage>
        <taxon>Bacteria</taxon>
        <taxon>Bacillati</taxon>
        <taxon>Actinomycetota</taxon>
        <taxon>Actinomycetes</taxon>
        <taxon>Mycobacteriales</taxon>
        <taxon>Nocardiaceae</taxon>
        <taxon>Nocardia</taxon>
    </lineage>
</organism>
<gene>
    <name evidence="5" type="primary">nfnB</name>
    <name evidence="5" type="ORF">B7C42_07499</name>
</gene>
<evidence type="ECO:0000256" key="2">
    <source>
        <dbReference type="ARBA" id="ARBA00022643"/>
    </source>
</evidence>
<dbReference type="Pfam" id="PF00881">
    <property type="entry name" value="Nitroreductase"/>
    <property type="match status" value="1"/>
</dbReference>
<dbReference type="AlphaFoldDB" id="A0A231GVE2"/>
<proteinExistence type="predicted"/>
<dbReference type="Proteomes" id="UP000215506">
    <property type="component" value="Unassembled WGS sequence"/>
</dbReference>
<feature type="domain" description="Nitroreductase" evidence="4">
    <location>
        <begin position="23"/>
        <end position="208"/>
    </location>
</feature>
<dbReference type="InterPro" id="IPR000415">
    <property type="entry name" value="Nitroreductase-like"/>
</dbReference>
<dbReference type="EMBL" id="NGAF01000032">
    <property type="protein sequence ID" value="OXR40441.1"/>
    <property type="molecule type" value="Genomic_DNA"/>
</dbReference>
<keyword evidence="3 5" id="KW-0560">Oxidoreductase</keyword>
<dbReference type="GO" id="GO:0016491">
    <property type="term" value="F:oxidoreductase activity"/>
    <property type="evidence" value="ECO:0007669"/>
    <property type="project" value="UniProtKB-KW"/>
</dbReference>
<name>A0A231GVE2_9NOCA</name>
<dbReference type="RefSeq" id="WP_306307121.1">
    <property type="nucleotide sequence ID" value="NZ_JAAXOR010000001.1"/>
</dbReference>
<keyword evidence="1" id="KW-0285">Flavoprotein</keyword>
<dbReference type="EC" id="1.-.-.-" evidence="5"/>
<accession>A0A231GVE2</accession>
<reference evidence="5 6" key="1">
    <citation type="submission" date="2017-07" db="EMBL/GenBank/DDBJ databases">
        <title>First draft Genome Sequence of Nocardia cerradoensis isolated from human infection.</title>
        <authorList>
            <person name="Carrasco G."/>
        </authorList>
    </citation>
    <scope>NUCLEOTIDE SEQUENCE [LARGE SCALE GENOMIC DNA]</scope>
    <source>
        <strain evidence="5 6">CNM20130759</strain>
    </source>
</reference>
<dbReference type="CDD" id="cd02136">
    <property type="entry name" value="PnbA_NfnB-like"/>
    <property type="match status" value="1"/>
</dbReference>
<dbReference type="Gene3D" id="3.40.109.10">
    <property type="entry name" value="NADH Oxidase"/>
    <property type="match status" value="1"/>
</dbReference>
<protein>
    <submittedName>
        <fullName evidence="5">Nitroreductase NfnB</fullName>
        <ecNumber evidence="5">1.-.-.-</ecNumber>
    </submittedName>
</protein>
<dbReference type="PANTHER" id="PTHR23026">
    <property type="entry name" value="NADPH NITROREDUCTASE"/>
    <property type="match status" value="1"/>
</dbReference>
<evidence type="ECO:0000259" key="4">
    <source>
        <dbReference type="Pfam" id="PF00881"/>
    </source>
</evidence>
<evidence type="ECO:0000313" key="5">
    <source>
        <dbReference type="EMBL" id="OXR40441.1"/>
    </source>
</evidence>
<evidence type="ECO:0000256" key="3">
    <source>
        <dbReference type="ARBA" id="ARBA00023002"/>
    </source>
</evidence>
<dbReference type="PANTHER" id="PTHR23026:SF90">
    <property type="entry name" value="IODOTYROSINE DEIODINASE 1"/>
    <property type="match status" value="1"/>
</dbReference>
<keyword evidence="2" id="KW-0288">FMN</keyword>
<dbReference type="SUPFAM" id="SSF55469">
    <property type="entry name" value="FMN-dependent nitroreductase-like"/>
    <property type="match status" value="1"/>
</dbReference>
<keyword evidence="6" id="KW-1185">Reference proteome</keyword>
<sequence>MTHTADTEPMSEESLVLESLLHRRHSCRAFRENQVPTATIERMFAMAGRAASWCNAQPWRVIVTAGDATERFRQALSTEVSKAAGSYDIPPPAEYRGVYRDRRRACGFALYNSLGIARDDKLRRVAQAMENYRFFGAPHAAIITSPAELGPYGYVDCGGYIATLLLAAESLGLGIIAQAAIANYSNVVREHFAIPADRHVVCGLSFGYPDREHPANGFRTERAELDESLHFVTD</sequence>
<evidence type="ECO:0000313" key="6">
    <source>
        <dbReference type="Proteomes" id="UP000215506"/>
    </source>
</evidence>
<comment type="caution">
    <text evidence="5">The sequence shown here is derived from an EMBL/GenBank/DDBJ whole genome shotgun (WGS) entry which is preliminary data.</text>
</comment>
<dbReference type="InterPro" id="IPR029479">
    <property type="entry name" value="Nitroreductase"/>
</dbReference>
<dbReference type="InterPro" id="IPR050627">
    <property type="entry name" value="Nitroreductase/BluB"/>
</dbReference>
<evidence type="ECO:0000256" key="1">
    <source>
        <dbReference type="ARBA" id="ARBA00022630"/>
    </source>
</evidence>